<gene>
    <name evidence="12" type="ORF">FRX48_02810</name>
</gene>
<protein>
    <recommendedName>
        <fullName evidence="14">Helicase ATP-binding domain-containing protein</fullName>
    </recommendedName>
</protein>
<name>A0A5M8PUI0_9LECA</name>
<dbReference type="OrthoDB" id="423221at2759"/>
<feature type="region of interest" description="Disordered" evidence="9">
    <location>
        <begin position="1701"/>
        <end position="1728"/>
    </location>
</feature>
<evidence type="ECO:0008006" key="14">
    <source>
        <dbReference type="Google" id="ProtNLM"/>
    </source>
</evidence>
<dbReference type="Pfam" id="PF00271">
    <property type="entry name" value="Helicase_C"/>
    <property type="match status" value="1"/>
</dbReference>
<dbReference type="InterPro" id="IPR017907">
    <property type="entry name" value="Znf_RING_CS"/>
</dbReference>
<feature type="compositionally biased region" description="Basic and acidic residues" evidence="9">
    <location>
        <begin position="1701"/>
        <end position="1718"/>
    </location>
</feature>
<feature type="region of interest" description="Disordered" evidence="9">
    <location>
        <begin position="1"/>
        <end position="51"/>
    </location>
</feature>
<evidence type="ECO:0000313" key="13">
    <source>
        <dbReference type="Proteomes" id="UP000324767"/>
    </source>
</evidence>
<keyword evidence="8" id="KW-0067">ATP-binding</keyword>
<evidence type="ECO:0000256" key="1">
    <source>
        <dbReference type="ARBA" id="ARBA00022603"/>
    </source>
</evidence>
<dbReference type="SUPFAM" id="SSF52540">
    <property type="entry name" value="P-loop containing nucleoside triphosphate hydrolases"/>
    <property type="match status" value="2"/>
</dbReference>
<dbReference type="InterPro" id="IPR029063">
    <property type="entry name" value="SAM-dependent_MTases_sf"/>
</dbReference>
<dbReference type="InterPro" id="IPR049730">
    <property type="entry name" value="SNF2/RAD54-like_C"/>
</dbReference>
<dbReference type="PROSITE" id="PS00518">
    <property type="entry name" value="ZF_RING_1"/>
    <property type="match status" value="1"/>
</dbReference>
<dbReference type="InterPro" id="IPR000330">
    <property type="entry name" value="SNF2_N"/>
</dbReference>
<dbReference type="PROSITE" id="PS51192">
    <property type="entry name" value="HELICASE_ATP_BIND_1"/>
    <property type="match status" value="1"/>
</dbReference>
<feature type="compositionally biased region" description="Acidic residues" evidence="9">
    <location>
        <begin position="269"/>
        <end position="279"/>
    </location>
</feature>
<dbReference type="InterPro" id="IPR050628">
    <property type="entry name" value="SNF2_RAD54_helicase_TF"/>
</dbReference>
<dbReference type="InterPro" id="IPR038718">
    <property type="entry name" value="SNF2-like_sf"/>
</dbReference>
<feature type="domain" description="Helicase ATP-binding" evidence="10">
    <location>
        <begin position="1493"/>
        <end position="1819"/>
    </location>
</feature>
<dbReference type="Proteomes" id="UP000324767">
    <property type="component" value="Unassembled WGS sequence"/>
</dbReference>
<evidence type="ECO:0000259" key="11">
    <source>
        <dbReference type="PROSITE" id="PS51194"/>
    </source>
</evidence>
<sequence length="2374" mass="266118">MPHCSAEDRMTARRRRRGTAVQDTPEIGDSKHAGSRRSESPALRFAKPRRSLPLRRARFRGSPLSLRGSPSQVIVMGSNIHSENEEAGAVSLLSLDEAVNEADEADEDESTASLPRSGRDSCAAGYMELVFNDSTGLWDWELVQPKKASRWLIGVQVPTTSSSSSSSYSQFQPPGEFIVVSDPDSCKNERLTISMGTGKKAAEPRSQPTRNTTIKRTRRSTAKATISLKPRSASPQAIRSSRAVKKKRLLSSSSGDESSDASDDKSFDASDDESFDASDEYTPSSYTSPSVAAEVESEADTSEGVDFNPDQGVADTEEDSDSDRHTTPPSKRRRVETPDAPEASTRSQTGKTVKPNVIGAWKFKPGIDANLPPISDVREIFEDITQKAVNMAQFSAFIERLGARPLNVATMCSGTESPLLALRLIRDALGKNHNLILPLDHQFSAEIVPFKQAYIERNFHPKILFRDINELAHNPEASTAYGAPVSVPRNVDILIAGFSCVDFSRLNSNTKDVEADGESGDTLRAILAYAKEYRPPIIVLENVNGAPWQDIKKKWQKIEYAADFVKLDTKQYYIPHTRQRVYMVCIDKQKSKSADASIKKWGTLMQQFQRPASCSIDAFLLDSDDPRLQAAREQLAKSSRGEDRGPREVEWTKCQGRHQNYRTQMQLGDERPVTAWVNKGSCKTPEFGWHEWNKKQVERIWDTVDMSYLRNAQRGYDSHYKLRVWELSQNIDRFTDTAPFGVTGCITPTGQPFVTTRGGPLLGLESVGLQGIPFNQLILTRETQKQLQDLAGNAMSITPVGIAIVCALMVGYPALAQGPEKTPSPDKQLPLIIMVMDVSALREIKLDLSSYKPRLVSELSLMAQCSIRLCLCEGATSITTKRLLVCQQCEHTACERCAGIPKHFYRYLGQSQISVRKTPHEFEKAIKDSLPMRLHLLNLDSQAWGKAQDLALGTIKPVVWTIFMDAVRDVCKQELRFQAAKRTHFWTVTYDAPRARLELVFFDSKAQWYLYAKPDSGEPVNSIVRLLLKYPIARMMPKDNNLLEGPWEIRLPLKTSLPIIIEGGGTLTESWESQLGLQDPKFVNKKIWNFLQITTDSKLSERLHLDIAGEYELLQECGGASGSLHKRISDPSKSKPPLYLFLDVEPIGDPKDDKFVFSTEIQRQNWRDARTIVASVSSSWRQSSVEGPESVQCDIHGEWIHTDAILQAFEHTEPATYSVLRQDTFKDGLIGKPEKGLGSASCTGATTAILSCKVPLVNDENIGWRSGPWMVVDETRERLFYTSFSWLTEKVRSLDAFESKWELLELPEKHVKCQGCAPDEPDLKWMVIKSGRTDKIVPIEDARQAGQYERAMKARVTPFVTHVRIDDDKVGRLMIGLNIPTLAHRALAKLPDLGSYDGVSLYWRLNTGYTWPSKFDLPRFKITDNRNDPEEDHVFPAEAEVDGVTHKLRLRKEQLRSLNWMIRQEADGAKPFVEQEVEEAVLQHLGWRAEVRARRTRRVRGGILADEVGYGKTATSLALIDAQAKAAQAAKAAQGAKAGPETEQPCVGAFLIKATLIVVPRQLVPQWKKQVAKFLGETYKVIVIQEPRNLTTQTIQSFQEADIVIVTPSVFTADPYLQKLSLFAALPEAPATAGRALDVWLARAIERISGHVEQLKAAKPTSKFADHLRARLNAAETDEELLRQVPSKRLRGKVYAAASAARKEMENKENNKKRKLEEQDNEVETEPTEVIPRSMAPVRTRDADAFGISKAKSISQISNLVFQMFRFNRLIIDEYTYVDAKAYAFMTSLQASSRWVLSGTPPLDDFADVKTMAGFLGANLGIDEDTVGVLKGENIRAIRKDRTAAEHFHSYDRRVQSPEWHTQRHAHAQSFLDQFARKNTAEIDEIVTNHELKAVNLPAAERAVYAELQQHVIAQDMKLRDGGKVETDNDRQRRINELMRASKSPQEALLKCPSLFKLISREEVLLASQSIVRTRKKHQESLCKKLRDHLKEAARLMPLCKSRGIHYTSWEDHVRDNGFGDPEATKSLMDMIYTAGTHVNSSDEQDFDREPPIMQKKKDNLKATANLLRLRNLAGVLRSDSDKLVSRTRALRFFTAVCGLQLWQAQGTPVPPCASCGHKAAAPEKIIVLTLCGHVICDNCLAAPEPAGNCVVMGCRAEAFDYYKIKACELRHKDRLTGSAPYYGKKLEEVIQLIKGTPAEDQVLLFVQFDDLMEKVKEALEQHGITHYALTEKASKHAPKWMNDFQTKTDETKKKVLVLNSANESAAGANLTNANHIIFVSPLLAPSQHQYDESLTQCIGRARRYGQKKVVYVYRFLSLKTIDVDIMQKRSGRKLVELQKDNFELLDHSDVPPELKGIELGSGFVMPDDVTEEF</sequence>
<evidence type="ECO:0000313" key="12">
    <source>
        <dbReference type="EMBL" id="KAA6413066.1"/>
    </source>
</evidence>
<evidence type="ECO:0000256" key="2">
    <source>
        <dbReference type="ARBA" id="ARBA00022679"/>
    </source>
</evidence>
<keyword evidence="5" id="KW-0863">Zinc-finger</keyword>
<evidence type="ECO:0000256" key="9">
    <source>
        <dbReference type="SAM" id="MobiDB-lite"/>
    </source>
</evidence>
<dbReference type="InterPro" id="IPR001525">
    <property type="entry name" value="C5_MeTfrase"/>
</dbReference>
<dbReference type="CDD" id="cd18793">
    <property type="entry name" value="SF2_C_SNF"/>
    <property type="match status" value="1"/>
</dbReference>
<dbReference type="Pfam" id="PF00176">
    <property type="entry name" value="SNF2-rel_dom"/>
    <property type="match status" value="1"/>
</dbReference>
<dbReference type="GO" id="GO:0008168">
    <property type="term" value="F:methyltransferase activity"/>
    <property type="evidence" value="ECO:0007669"/>
    <property type="project" value="UniProtKB-KW"/>
</dbReference>
<dbReference type="Gene3D" id="3.40.50.300">
    <property type="entry name" value="P-loop containing nucleotide triphosphate hydrolases"/>
    <property type="match status" value="1"/>
</dbReference>
<dbReference type="SUPFAM" id="SSF53335">
    <property type="entry name" value="S-adenosyl-L-methionine-dependent methyltransferases"/>
    <property type="match status" value="1"/>
</dbReference>
<keyword evidence="3" id="KW-0479">Metal-binding</keyword>
<evidence type="ECO:0000256" key="4">
    <source>
        <dbReference type="ARBA" id="ARBA00022741"/>
    </source>
</evidence>
<evidence type="ECO:0000259" key="10">
    <source>
        <dbReference type="PROSITE" id="PS51192"/>
    </source>
</evidence>
<dbReference type="GO" id="GO:0016787">
    <property type="term" value="F:hydrolase activity"/>
    <property type="evidence" value="ECO:0007669"/>
    <property type="project" value="UniProtKB-KW"/>
</dbReference>
<dbReference type="PANTHER" id="PTHR45626">
    <property type="entry name" value="TRANSCRIPTION TERMINATION FACTOR 2-RELATED"/>
    <property type="match status" value="1"/>
</dbReference>
<feature type="compositionally biased region" description="Basic and acidic residues" evidence="9">
    <location>
        <begin position="28"/>
        <end position="39"/>
    </location>
</feature>
<dbReference type="Gene3D" id="3.40.50.150">
    <property type="entry name" value="Vaccinia Virus protein VP39"/>
    <property type="match status" value="1"/>
</dbReference>
<proteinExistence type="predicted"/>
<keyword evidence="2" id="KW-0808">Transferase</keyword>
<dbReference type="GO" id="GO:0008270">
    <property type="term" value="F:zinc ion binding"/>
    <property type="evidence" value="ECO:0007669"/>
    <property type="project" value="UniProtKB-KW"/>
</dbReference>
<dbReference type="GO" id="GO:0005634">
    <property type="term" value="C:nucleus"/>
    <property type="evidence" value="ECO:0007669"/>
    <property type="project" value="TreeGrafter"/>
</dbReference>
<feature type="compositionally biased region" description="Basic and acidic residues" evidence="9">
    <location>
        <begin position="1"/>
        <end position="11"/>
    </location>
</feature>
<feature type="compositionally biased region" description="Polar residues" evidence="9">
    <location>
        <begin position="281"/>
        <end position="290"/>
    </location>
</feature>
<reference evidence="12 13" key="1">
    <citation type="submission" date="2019-09" db="EMBL/GenBank/DDBJ databases">
        <title>The hologenome of the rock-dwelling lichen Lasallia pustulata.</title>
        <authorList>
            <person name="Greshake Tzovaras B."/>
            <person name="Segers F."/>
            <person name="Bicker A."/>
            <person name="Dal Grande F."/>
            <person name="Otte J."/>
            <person name="Hankeln T."/>
            <person name="Schmitt I."/>
            <person name="Ebersberger I."/>
        </authorList>
    </citation>
    <scope>NUCLEOTIDE SEQUENCE [LARGE SCALE GENOMIC DNA]</scope>
    <source>
        <strain evidence="12">A1-1</strain>
    </source>
</reference>
<dbReference type="GO" id="GO:0006281">
    <property type="term" value="P:DNA repair"/>
    <property type="evidence" value="ECO:0007669"/>
    <property type="project" value="TreeGrafter"/>
</dbReference>
<dbReference type="PROSITE" id="PS51194">
    <property type="entry name" value="HELICASE_CTER"/>
    <property type="match status" value="1"/>
</dbReference>
<feature type="region of interest" description="Disordered" evidence="9">
    <location>
        <begin position="188"/>
        <end position="351"/>
    </location>
</feature>
<organism evidence="12 13">
    <name type="scientific">Lasallia pustulata</name>
    <dbReference type="NCBI Taxonomy" id="136370"/>
    <lineage>
        <taxon>Eukaryota</taxon>
        <taxon>Fungi</taxon>
        <taxon>Dikarya</taxon>
        <taxon>Ascomycota</taxon>
        <taxon>Pezizomycotina</taxon>
        <taxon>Lecanoromycetes</taxon>
        <taxon>OSLEUM clade</taxon>
        <taxon>Umbilicariomycetidae</taxon>
        <taxon>Umbilicariales</taxon>
        <taxon>Umbilicariaceae</taxon>
        <taxon>Lasallia</taxon>
    </lineage>
</organism>
<evidence type="ECO:0000256" key="5">
    <source>
        <dbReference type="ARBA" id="ARBA00022771"/>
    </source>
</evidence>
<dbReference type="PANTHER" id="PTHR45626:SF26">
    <property type="entry name" value="FAMILY HELICASE, PUTATIVE (AFU_ORTHOLOGUE AFUA_2G09120)-RELATED"/>
    <property type="match status" value="1"/>
</dbReference>
<dbReference type="SMART" id="SM00487">
    <property type="entry name" value="DEXDc"/>
    <property type="match status" value="1"/>
</dbReference>
<comment type="caution">
    <text evidence="12">The sequence shown here is derived from an EMBL/GenBank/DDBJ whole genome shotgun (WGS) entry which is preliminary data.</text>
</comment>
<accession>A0A5M8PUI0</accession>
<dbReference type="Pfam" id="PF00145">
    <property type="entry name" value="DNA_methylase"/>
    <property type="match status" value="1"/>
</dbReference>
<dbReference type="Gene3D" id="3.40.50.10810">
    <property type="entry name" value="Tandem AAA-ATPase domain"/>
    <property type="match status" value="1"/>
</dbReference>
<dbReference type="GO" id="GO:0032259">
    <property type="term" value="P:methylation"/>
    <property type="evidence" value="ECO:0007669"/>
    <property type="project" value="UniProtKB-KW"/>
</dbReference>
<dbReference type="EMBL" id="VXIT01000004">
    <property type="protein sequence ID" value="KAA6413066.1"/>
    <property type="molecule type" value="Genomic_DNA"/>
</dbReference>
<dbReference type="InterPro" id="IPR027417">
    <property type="entry name" value="P-loop_NTPase"/>
</dbReference>
<evidence type="ECO:0000256" key="8">
    <source>
        <dbReference type="ARBA" id="ARBA00022840"/>
    </source>
</evidence>
<keyword evidence="4" id="KW-0547">Nucleotide-binding</keyword>
<evidence type="ECO:0000256" key="7">
    <source>
        <dbReference type="ARBA" id="ARBA00022833"/>
    </source>
</evidence>
<evidence type="ECO:0000256" key="3">
    <source>
        <dbReference type="ARBA" id="ARBA00022723"/>
    </source>
</evidence>
<dbReference type="InterPro" id="IPR014001">
    <property type="entry name" value="Helicase_ATP-bd"/>
</dbReference>
<evidence type="ECO:0000256" key="6">
    <source>
        <dbReference type="ARBA" id="ARBA00022801"/>
    </source>
</evidence>
<dbReference type="GO" id="GO:0008094">
    <property type="term" value="F:ATP-dependent activity, acting on DNA"/>
    <property type="evidence" value="ECO:0007669"/>
    <property type="project" value="TreeGrafter"/>
</dbReference>
<keyword evidence="6" id="KW-0378">Hydrolase</keyword>
<dbReference type="InterPro" id="IPR001650">
    <property type="entry name" value="Helicase_C-like"/>
</dbReference>
<keyword evidence="1" id="KW-0489">Methyltransferase</keyword>
<dbReference type="GO" id="GO:0005524">
    <property type="term" value="F:ATP binding"/>
    <property type="evidence" value="ECO:0007669"/>
    <property type="project" value="UniProtKB-KW"/>
</dbReference>
<keyword evidence="7" id="KW-0862">Zinc</keyword>
<feature type="domain" description="Helicase C-terminal" evidence="11">
    <location>
        <begin position="2186"/>
        <end position="2359"/>
    </location>
</feature>